<reference evidence="1 2" key="1">
    <citation type="submission" date="2020-03" db="EMBL/GenBank/DDBJ databases">
        <title>Soil Listeria distribution.</title>
        <authorList>
            <person name="Liao J."/>
            <person name="Wiedmann M."/>
        </authorList>
    </citation>
    <scope>NUCLEOTIDE SEQUENCE [LARGE SCALE GENOMIC DNA]</scope>
    <source>
        <strain evidence="1 2">FSL L7-1523</strain>
    </source>
</reference>
<dbReference type="Gene3D" id="2.40.50.390">
    <property type="entry name" value="Conjugative transposon protein, DUF961"/>
    <property type="match status" value="1"/>
</dbReference>
<dbReference type="Proteomes" id="UP000564536">
    <property type="component" value="Unassembled WGS sequence"/>
</dbReference>
<evidence type="ECO:0000313" key="2">
    <source>
        <dbReference type="Proteomes" id="UP000564536"/>
    </source>
</evidence>
<dbReference type="InterPro" id="IPR038620">
    <property type="entry name" value="YdcP-like_sf"/>
</dbReference>
<proteinExistence type="predicted"/>
<gene>
    <name evidence="1" type="ORF">HB943_05250</name>
</gene>
<comment type="caution">
    <text evidence="1">The sequence shown here is derived from an EMBL/GenBank/DDBJ whole genome shotgun (WGS) entry which is preliminary data.</text>
</comment>
<protein>
    <submittedName>
        <fullName evidence="1">DUF961 family protein</fullName>
    </submittedName>
</protein>
<dbReference type="Pfam" id="PF06125">
    <property type="entry name" value="DUF961"/>
    <property type="match status" value="1"/>
</dbReference>
<dbReference type="InterPro" id="IPR010365">
    <property type="entry name" value="DUF961"/>
</dbReference>
<name>A0A841Z5T4_9LIST</name>
<dbReference type="AlphaFoldDB" id="A0A841Z5T4"/>
<organism evidence="1 2">
    <name type="scientific">Listeria weihenstephanensis</name>
    <dbReference type="NCBI Taxonomy" id="1006155"/>
    <lineage>
        <taxon>Bacteria</taxon>
        <taxon>Bacillati</taxon>
        <taxon>Bacillota</taxon>
        <taxon>Bacilli</taxon>
        <taxon>Bacillales</taxon>
        <taxon>Listeriaceae</taxon>
        <taxon>Listeria</taxon>
    </lineage>
</organism>
<evidence type="ECO:0000313" key="1">
    <source>
        <dbReference type="EMBL" id="MBC1500002.1"/>
    </source>
</evidence>
<accession>A0A841Z5T4</accession>
<dbReference type="EMBL" id="JAARRL010000006">
    <property type="protein sequence ID" value="MBC1500002.1"/>
    <property type="molecule type" value="Genomic_DNA"/>
</dbReference>
<sequence length="104" mass="11657">MKMEKIALKASEMNLVFGGKDETKDVYAGYGRARQLTHRYIRAFGADFPSGADILIPASAGEKELKYKTKIRLVNPYAVPATRRIDSNNALVDWTIHVDDVIPF</sequence>
<dbReference type="RefSeq" id="WP_185425062.1">
    <property type="nucleotide sequence ID" value="NZ_JAARRL010000006.1"/>
</dbReference>